<dbReference type="AlphaFoldDB" id="G2Y144"/>
<sequence>MIVTVFPSAESLCKVRMLLVSYLEPWFLKNTRLESILDIYEMSSAALIHQTKS</sequence>
<protein>
    <submittedName>
        <fullName evidence="1">Uncharacterized protein</fullName>
    </submittedName>
</protein>
<evidence type="ECO:0000313" key="1">
    <source>
        <dbReference type="EMBL" id="CCD46359.1"/>
    </source>
</evidence>
<dbReference type="Proteomes" id="UP000008177">
    <property type="component" value="Unplaced contigs"/>
</dbReference>
<proteinExistence type="predicted"/>
<organism evidence="1 2">
    <name type="scientific">Botryotinia fuckeliana (strain T4)</name>
    <name type="common">Noble rot fungus</name>
    <name type="synonym">Botrytis cinerea</name>
    <dbReference type="NCBI Taxonomy" id="999810"/>
    <lineage>
        <taxon>Eukaryota</taxon>
        <taxon>Fungi</taxon>
        <taxon>Dikarya</taxon>
        <taxon>Ascomycota</taxon>
        <taxon>Pezizomycotina</taxon>
        <taxon>Leotiomycetes</taxon>
        <taxon>Helotiales</taxon>
        <taxon>Sclerotiniaceae</taxon>
        <taxon>Botrytis</taxon>
    </lineage>
</organism>
<evidence type="ECO:0000313" key="2">
    <source>
        <dbReference type="Proteomes" id="UP000008177"/>
    </source>
</evidence>
<accession>G2Y144</accession>
<name>G2Y144_BOTF4</name>
<dbReference type="HOGENOM" id="CLU_3068381_0_0_1"/>
<dbReference type="EMBL" id="FQ790281">
    <property type="protein sequence ID" value="CCD46359.1"/>
    <property type="molecule type" value="Genomic_DNA"/>
</dbReference>
<reference evidence="2" key="1">
    <citation type="journal article" date="2011" name="PLoS Genet.">
        <title>Genomic analysis of the necrotrophic fungal pathogens Sclerotinia sclerotiorum and Botrytis cinerea.</title>
        <authorList>
            <person name="Amselem J."/>
            <person name="Cuomo C.A."/>
            <person name="van Kan J.A."/>
            <person name="Viaud M."/>
            <person name="Benito E.P."/>
            <person name="Couloux A."/>
            <person name="Coutinho P.M."/>
            <person name="de Vries R.P."/>
            <person name="Dyer P.S."/>
            <person name="Fillinger S."/>
            <person name="Fournier E."/>
            <person name="Gout L."/>
            <person name="Hahn M."/>
            <person name="Kohn L."/>
            <person name="Lapalu N."/>
            <person name="Plummer K.M."/>
            <person name="Pradier J.M."/>
            <person name="Quevillon E."/>
            <person name="Sharon A."/>
            <person name="Simon A."/>
            <person name="ten Have A."/>
            <person name="Tudzynski B."/>
            <person name="Tudzynski P."/>
            <person name="Wincker P."/>
            <person name="Andrew M."/>
            <person name="Anthouard V."/>
            <person name="Beever R.E."/>
            <person name="Beffa R."/>
            <person name="Benoit I."/>
            <person name="Bouzid O."/>
            <person name="Brault B."/>
            <person name="Chen Z."/>
            <person name="Choquer M."/>
            <person name="Collemare J."/>
            <person name="Cotton P."/>
            <person name="Danchin E.G."/>
            <person name="Da Silva C."/>
            <person name="Gautier A."/>
            <person name="Giraud C."/>
            <person name="Giraud T."/>
            <person name="Gonzalez C."/>
            <person name="Grossetete S."/>
            <person name="Guldener U."/>
            <person name="Henrissat B."/>
            <person name="Howlett B.J."/>
            <person name="Kodira C."/>
            <person name="Kretschmer M."/>
            <person name="Lappartient A."/>
            <person name="Leroch M."/>
            <person name="Levis C."/>
            <person name="Mauceli E."/>
            <person name="Neuveglise C."/>
            <person name="Oeser B."/>
            <person name="Pearson M."/>
            <person name="Poulain J."/>
            <person name="Poussereau N."/>
            <person name="Quesneville H."/>
            <person name="Rascle C."/>
            <person name="Schumacher J."/>
            <person name="Segurens B."/>
            <person name="Sexton A."/>
            <person name="Silva E."/>
            <person name="Sirven C."/>
            <person name="Soanes D.M."/>
            <person name="Talbot N.J."/>
            <person name="Templeton M."/>
            <person name="Yandava C."/>
            <person name="Yarden O."/>
            <person name="Zeng Q."/>
            <person name="Rollins J.A."/>
            <person name="Lebrun M.H."/>
            <person name="Dickman M."/>
        </authorList>
    </citation>
    <scope>NUCLEOTIDE SEQUENCE [LARGE SCALE GENOMIC DNA]</scope>
    <source>
        <strain evidence="2">T4</strain>
    </source>
</reference>
<gene>
    <name evidence="1" type="ORF">BofuT4_uP119090.1</name>
</gene>
<dbReference type="InParanoid" id="G2Y144"/>